<proteinExistence type="predicted"/>
<feature type="compositionally biased region" description="Pro residues" evidence="1">
    <location>
        <begin position="89"/>
        <end position="101"/>
    </location>
</feature>
<feature type="region of interest" description="Disordered" evidence="1">
    <location>
        <begin position="82"/>
        <end position="114"/>
    </location>
</feature>
<dbReference type="EMBL" id="AZGZ01000001">
    <property type="protein sequence ID" value="KZZ98179.1"/>
    <property type="molecule type" value="Genomic_DNA"/>
</dbReference>
<sequence>MPEASPPFPSLSQEVSSQAATMMAAFNSKMKLVAEVTSAFDQVASKPHITADSSVSALLQRIQLDIKQFVQCNFTVSDLHPSFTGDVPPSRPSTPRTPPVAPTSIPTTPKTPSKPTTISYAAAAARVILATKLIVKEGPWRLGMPKWFLGAHPPPPD</sequence>
<accession>A0A168DW59</accession>
<feature type="compositionally biased region" description="Low complexity" evidence="1">
    <location>
        <begin position="102"/>
        <end position="114"/>
    </location>
</feature>
<keyword evidence="3" id="KW-1185">Reference proteome</keyword>
<gene>
    <name evidence="2" type="ORF">AAP_00440</name>
</gene>
<evidence type="ECO:0000313" key="2">
    <source>
        <dbReference type="EMBL" id="KZZ98179.1"/>
    </source>
</evidence>
<evidence type="ECO:0000256" key="1">
    <source>
        <dbReference type="SAM" id="MobiDB-lite"/>
    </source>
</evidence>
<evidence type="ECO:0000313" key="3">
    <source>
        <dbReference type="Proteomes" id="UP000242877"/>
    </source>
</evidence>
<dbReference type="VEuPathDB" id="FungiDB:AAP_00440"/>
<dbReference type="AlphaFoldDB" id="A0A168DW59"/>
<name>A0A168DW59_9EURO</name>
<protein>
    <submittedName>
        <fullName evidence="2">Uncharacterized protein</fullName>
    </submittedName>
</protein>
<reference evidence="2 3" key="1">
    <citation type="journal article" date="2016" name="Genome Biol. Evol.">
        <title>Divergent and convergent evolution of fungal pathogenicity.</title>
        <authorList>
            <person name="Shang Y."/>
            <person name="Xiao G."/>
            <person name="Zheng P."/>
            <person name="Cen K."/>
            <person name="Zhan S."/>
            <person name="Wang C."/>
        </authorList>
    </citation>
    <scope>NUCLEOTIDE SEQUENCE [LARGE SCALE GENOMIC DNA]</scope>
    <source>
        <strain evidence="2 3">ARSEF 7405</strain>
    </source>
</reference>
<comment type="caution">
    <text evidence="2">The sequence shown here is derived from an EMBL/GenBank/DDBJ whole genome shotgun (WGS) entry which is preliminary data.</text>
</comment>
<organism evidence="2 3">
    <name type="scientific">Ascosphaera apis ARSEF 7405</name>
    <dbReference type="NCBI Taxonomy" id="392613"/>
    <lineage>
        <taxon>Eukaryota</taxon>
        <taxon>Fungi</taxon>
        <taxon>Dikarya</taxon>
        <taxon>Ascomycota</taxon>
        <taxon>Pezizomycotina</taxon>
        <taxon>Eurotiomycetes</taxon>
        <taxon>Eurotiomycetidae</taxon>
        <taxon>Onygenales</taxon>
        <taxon>Ascosphaeraceae</taxon>
        <taxon>Ascosphaera</taxon>
    </lineage>
</organism>
<dbReference type="Proteomes" id="UP000242877">
    <property type="component" value="Unassembled WGS sequence"/>
</dbReference>